<feature type="domain" description="Periplasmic binding protein" evidence="4">
    <location>
        <begin position="75"/>
        <end position="329"/>
    </location>
</feature>
<evidence type="ECO:0000256" key="2">
    <source>
        <dbReference type="ARBA" id="ARBA00007639"/>
    </source>
</evidence>
<dbReference type="InterPro" id="IPR050555">
    <property type="entry name" value="Bact_Solute-Bind_Prot2"/>
</dbReference>
<dbReference type="InterPro" id="IPR028082">
    <property type="entry name" value="Peripla_BP_I"/>
</dbReference>
<dbReference type="SUPFAM" id="SSF53822">
    <property type="entry name" value="Periplasmic binding protein-like I"/>
    <property type="match status" value="1"/>
</dbReference>
<sequence length="364" mass="40552">MNKNTYSTIDLSARRNAQIGIEMEDNRKVFIISISIILFVILAIIGSLAFFKIQTGKITKVLDYEEREAYEKYYVMIVNDRTSEFWKTVYDGAKEDGQETNVYVEMLGNNLSEEYSREELMKVAINSQVDGIIVEADESAKITELINEAVNQQIPVVTVLGDNTSGERQSFVGVGSYNLGREYGRQVIELCGQNEKNVLILMSGSSDGTSQNVLFSGIQETAMNEMPKGGGAHLEMKMVDNENTFSAEESIRDIFMSSEVLPDIIICLDELSTACVYQAVVDYNKVGSIDIIGYYDAPSILQAIERNVIYSTISIDTSQMGRLCVEALNEFYELGNVSEYFSVDVTVINSDNVVSYIGDGKNDE</sequence>
<comment type="subcellular location">
    <subcellularLocation>
        <location evidence="1">Cell envelope</location>
    </subcellularLocation>
</comment>
<evidence type="ECO:0000259" key="4">
    <source>
        <dbReference type="Pfam" id="PF13407"/>
    </source>
</evidence>
<keyword evidence="3" id="KW-0472">Membrane</keyword>
<dbReference type="RefSeq" id="WP_342757474.1">
    <property type="nucleotide sequence ID" value="NZ_CP146256.1"/>
</dbReference>
<dbReference type="PANTHER" id="PTHR30036:SF7">
    <property type="entry name" value="ABC TRANSPORTER PERIPLASMIC-BINDING PROTEIN YPHF"/>
    <property type="match status" value="1"/>
</dbReference>
<keyword evidence="3" id="KW-1133">Transmembrane helix</keyword>
<dbReference type="PANTHER" id="PTHR30036">
    <property type="entry name" value="D-XYLOSE-BINDING PERIPLASMIC PROTEIN"/>
    <property type="match status" value="1"/>
</dbReference>
<dbReference type="EMBL" id="CP146256">
    <property type="protein sequence ID" value="XAH73873.1"/>
    <property type="molecule type" value="Genomic_DNA"/>
</dbReference>
<evidence type="ECO:0000256" key="1">
    <source>
        <dbReference type="ARBA" id="ARBA00004196"/>
    </source>
</evidence>
<keyword evidence="3" id="KW-0812">Transmembrane</keyword>
<reference evidence="5 6" key="1">
    <citation type="submission" date="2024-02" db="EMBL/GenBank/DDBJ databases">
        <title>Bacterial strain from lacustrine sediment.</title>
        <authorList>
            <person name="Petit C."/>
            <person name="Fadhlaoui K."/>
        </authorList>
    </citation>
    <scope>NUCLEOTIDE SEQUENCE [LARGE SCALE GENOMIC DNA]</scope>
    <source>
        <strain evidence="5 6">IPX-CK</strain>
    </source>
</reference>
<dbReference type="Pfam" id="PF13407">
    <property type="entry name" value="Peripla_BP_4"/>
    <property type="match status" value="1"/>
</dbReference>
<gene>
    <name evidence="5" type="ORF">V6984_20605</name>
</gene>
<evidence type="ECO:0000313" key="6">
    <source>
        <dbReference type="Proteomes" id="UP001451571"/>
    </source>
</evidence>
<accession>A0ABZ3EWY2</accession>
<feature type="transmembrane region" description="Helical" evidence="3">
    <location>
        <begin position="29"/>
        <end position="51"/>
    </location>
</feature>
<evidence type="ECO:0000256" key="3">
    <source>
        <dbReference type="SAM" id="Phobius"/>
    </source>
</evidence>
<proteinExistence type="inferred from homology"/>
<evidence type="ECO:0000313" key="5">
    <source>
        <dbReference type="EMBL" id="XAH73873.1"/>
    </source>
</evidence>
<organism evidence="5 6">
    <name type="scientific">Kineothrix sedimenti</name>
    <dbReference type="NCBI Taxonomy" id="3123317"/>
    <lineage>
        <taxon>Bacteria</taxon>
        <taxon>Bacillati</taxon>
        <taxon>Bacillota</taxon>
        <taxon>Clostridia</taxon>
        <taxon>Lachnospirales</taxon>
        <taxon>Lachnospiraceae</taxon>
        <taxon>Kineothrix</taxon>
    </lineage>
</organism>
<protein>
    <submittedName>
        <fullName evidence="5">Substrate-binding domain-containing protein</fullName>
    </submittedName>
</protein>
<dbReference type="Proteomes" id="UP001451571">
    <property type="component" value="Chromosome"/>
</dbReference>
<comment type="similarity">
    <text evidence="2">Belongs to the bacterial solute-binding protein 2 family.</text>
</comment>
<name>A0ABZ3EWY2_9FIRM</name>
<keyword evidence="6" id="KW-1185">Reference proteome</keyword>
<dbReference type="InterPro" id="IPR025997">
    <property type="entry name" value="SBP_2_dom"/>
</dbReference>
<dbReference type="Gene3D" id="3.40.50.2300">
    <property type="match status" value="2"/>
</dbReference>